<organism evidence="6">
    <name type="scientific">Lactiplantibacillus pentosus MP-10</name>
    <dbReference type="NCBI Taxonomy" id="1028490"/>
    <lineage>
        <taxon>Bacteria</taxon>
        <taxon>Bacillati</taxon>
        <taxon>Bacillota</taxon>
        <taxon>Bacilli</taxon>
        <taxon>Lactobacillales</taxon>
        <taxon>Lactobacillaceae</taxon>
        <taxon>Lactiplantibacillus</taxon>
    </lineage>
</organism>
<dbReference type="InterPro" id="IPR005119">
    <property type="entry name" value="LysR_subst-bd"/>
</dbReference>
<comment type="similarity">
    <text evidence="1">Belongs to the LysR transcriptional regulatory family.</text>
</comment>
<evidence type="ECO:0000256" key="3">
    <source>
        <dbReference type="ARBA" id="ARBA00023125"/>
    </source>
</evidence>
<dbReference type="SUPFAM" id="SSF46785">
    <property type="entry name" value="Winged helix' DNA-binding domain"/>
    <property type="match status" value="1"/>
</dbReference>
<keyword evidence="4" id="KW-0804">Transcription</keyword>
<evidence type="ECO:0000256" key="2">
    <source>
        <dbReference type="ARBA" id="ARBA00023015"/>
    </source>
</evidence>
<dbReference type="Gene3D" id="3.40.190.10">
    <property type="entry name" value="Periplasmic binding protein-like II"/>
    <property type="match status" value="2"/>
</dbReference>
<evidence type="ECO:0000259" key="5">
    <source>
        <dbReference type="PROSITE" id="PS50931"/>
    </source>
</evidence>
<dbReference type="Gene3D" id="1.10.10.10">
    <property type="entry name" value="Winged helix-like DNA-binding domain superfamily/Winged helix DNA-binding domain"/>
    <property type="match status" value="1"/>
</dbReference>
<dbReference type="PRINTS" id="PR00039">
    <property type="entry name" value="HTHLYSR"/>
</dbReference>
<gene>
    <name evidence="6" type="ORF">LPE_02125</name>
</gene>
<evidence type="ECO:0000313" key="6">
    <source>
        <dbReference type="EMBL" id="CCB83096.1"/>
    </source>
</evidence>
<dbReference type="GO" id="GO:0003700">
    <property type="term" value="F:DNA-binding transcription factor activity"/>
    <property type="evidence" value="ECO:0007669"/>
    <property type="project" value="InterPro"/>
</dbReference>
<sequence length="312" mass="35227">MEATFFMNIKDLYYFQRLISTQSYTQTAADFHVSQPTISQAIKRLERHFQVTLFFRQAKTKALVLTPSGQQLLLAANDIINNWQHVNESISHLRQHTLRFGIEPSVSEHYLPALTKPIIEQDLLSSVHTVEMGANQLVKQVLAGQLDLAISGNLDQTLDERLAVTPLRPFKFRILANPDHPLAKSDHPTFAEALKSPFVLLNATYLNKLVFRQLAEQLSIEPQVLFESDSSTLIKGLVKENLALGFISDITTPAEGEDDDLVEIPFDDVQVPSVHINLIRRAHQFPIGLVKQVIDIIEKTFADDNAKQENKQ</sequence>
<dbReference type="Pfam" id="PF03466">
    <property type="entry name" value="LysR_substrate"/>
    <property type="match status" value="1"/>
</dbReference>
<dbReference type="InterPro" id="IPR036390">
    <property type="entry name" value="WH_DNA-bd_sf"/>
</dbReference>
<dbReference type="EMBL" id="FR871815">
    <property type="protein sequence ID" value="CCB83096.1"/>
    <property type="molecule type" value="Genomic_DNA"/>
</dbReference>
<name>F6IWS8_LACPE</name>
<accession>F6IWS8</accession>
<dbReference type="InterPro" id="IPR036388">
    <property type="entry name" value="WH-like_DNA-bd_sf"/>
</dbReference>
<protein>
    <submittedName>
        <fullName evidence="6">Transcription regulator</fullName>
    </submittedName>
</protein>
<dbReference type="InterPro" id="IPR050950">
    <property type="entry name" value="HTH-type_LysR_regulators"/>
</dbReference>
<dbReference type="InterPro" id="IPR000847">
    <property type="entry name" value="LysR_HTH_N"/>
</dbReference>
<keyword evidence="2" id="KW-0805">Transcription regulation</keyword>
<dbReference type="GO" id="GO:0003677">
    <property type="term" value="F:DNA binding"/>
    <property type="evidence" value="ECO:0007669"/>
    <property type="project" value="UniProtKB-KW"/>
</dbReference>
<feature type="domain" description="HTH lysR-type" evidence="5">
    <location>
        <begin position="7"/>
        <end position="66"/>
    </location>
</feature>
<reference evidence="6" key="1">
    <citation type="journal article" date="2011" name="J. Bacteriol.">
        <title>Annotated genome sequence of Lactobacillus pentosus MP-10, which has probiotic potential, from naturally fermented Alorena green table olives.</title>
        <authorList>
            <person name="Abriouel H."/>
            <person name="Benomar N."/>
            <person name="Perez Pulido R."/>
            <person name="Canamero M.M."/>
            <person name="Galvez A."/>
        </authorList>
    </citation>
    <scope>NUCLEOTIDE SEQUENCE</scope>
    <source>
        <strain evidence="6">MP-10</strain>
    </source>
</reference>
<dbReference type="SUPFAM" id="SSF53850">
    <property type="entry name" value="Periplasmic binding protein-like II"/>
    <property type="match status" value="1"/>
</dbReference>
<dbReference type="Pfam" id="PF00126">
    <property type="entry name" value="HTH_1"/>
    <property type="match status" value="1"/>
</dbReference>
<evidence type="ECO:0000256" key="4">
    <source>
        <dbReference type="ARBA" id="ARBA00023163"/>
    </source>
</evidence>
<proteinExistence type="inferred from homology"/>
<dbReference type="AlphaFoldDB" id="F6IWS8"/>
<dbReference type="PROSITE" id="PS50931">
    <property type="entry name" value="HTH_LYSR"/>
    <property type="match status" value="1"/>
</dbReference>
<keyword evidence="3" id="KW-0238">DNA-binding</keyword>
<dbReference type="PANTHER" id="PTHR30419">
    <property type="entry name" value="HTH-TYPE TRANSCRIPTIONAL REGULATOR YBHD"/>
    <property type="match status" value="1"/>
</dbReference>
<dbReference type="GO" id="GO:0005829">
    <property type="term" value="C:cytosol"/>
    <property type="evidence" value="ECO:0007669"/>
    <property type="project" value="TreeGrafter"/>
</dbReference>
<evidence type="ECO:0000256" key="1">
    <source>
        <dbReference type="ARBA" id="ARBA00009437"/>
    </source>
</evidence>